<evidence type="ECO:0000256" key="3">
    <source>
        <dbReference type="ARBA" id="ARBA00022536"/>
    </source>
</evidence>
<evidence type="ECO:0000256" key="2">
    <source>
        <dbReference type="ARBA" id="ARBA00022525"/>
    </source>
</evidence>
<dbReference type="Proteomes" id="UP000807025">
    <property type="component" value="Unassembled WGS sequence"/>
</dbReference>
<dbReference type="Pfam" id="PF15913">
    <property type="entry name" value="Furin-like_2"/>
    <property type="match status" value="1"/>
</dbReference>
<keyword evidence="6" id="KW-1015">Disulfide bond</keyword>
<feature type="disulfide bond" evidence="6">
    <location>
        <begin position="213"/>
        <end position="222"/>
    </location>
</feature>
<dbReference type="PROSITE" id="PS50026">
    <property type="entry name" value="EGF_3"/>
    <property type="match status" value="1"/>
</dbReference>
<dbReference type="InterPro" id="IPR000742">
    <property type="entry name" value="EGF"/>
</dbReference>
<dbReference type="OrthoDB" id="18487at2759"/>
<dbReference type="AlphaFoldDB" id="A0A9P6A706"/>
<keyword evidence="3 6" id="KW-0245">EGF-like domain</keyword>
<feature type="domain" description="EGF-like" evidence="9">
    <location>
        <begin position="191"/>
        <end position="223"/>
    </location>
</feature>
<dbReference type="PROSITE" id="PS00022">
    <property type="entry name" value="EGF_1"/>
    <property type="match status" value="1"/>
</dbReference>
<keyword evidence="4" id="KW-0732">Signal</keyword>
<reference evidence="10" key="1">
    <citation type="submission" date="2020-11" db="EMBL/GenBank/DDBJ databases">
        <authorList>
            <consortium name="DOE Joint Genome Institute"/>
            <person name="Ahrendt S."/>
            <person name="Riley R."/>
            <person name="Andreopoulos W."/>
            <person name="Labutti K."/>
            <person name="Pangilinan J."/>
            <person name="Ruiz-Duenas F.J."/>
            <person name="Barrasa J.M."/>
            <person name="Sanchez-Garcia M."/>
            <person name="Camarero S."/>
            <person name="Miyauchi S."/>
            <person name="Serrano A."/>
            <person name="Linde D."/>
            <person name="Babiker R."/>
            <person name="Drula E."/>
            <person name="Ayuso-Fernandez I."/>
            <person name="Pacheco R."/>
            <person name="Padilla G."/>
            <person name="Ferreira P."/>
            <person name="Barriuso J."/>
            <person name="Kellner H."/>
            <person name="Castanera R."/>
            <person name="Alfaro M."/>
            <person name="Ramirez L."/>
            <person name="Pisabarro A.G."/>
            <person name="Kuo A."/>
            <person name="Tritt A."/>
            <person name="Lipzen A."/>
            <person name="He G."/>
            <person name="Yan M."/>
            <person name="Ng V."/>
            <person name="Cullen D."/>
            <person name="Martin F."/>
            <person name="Rosso M.-N."/>
            <person name="Henrissat B."/>
            <person name="Hibbett D."/>
            <person name="Martinez A.T."/>
            <person name="Grigoriev I.V."/>
        </authorList>
    </citation>
    <scope>NUCLEOTIDE SEQUENCE</scope>
    <source>
        <strain evidence="10">ATCC 90797</strain>
    </source>
</reference>
<dbReference type="InterPro" id="IPR043601">
    <property type="entry name" value="Rspo_Fu-CRD_dom"/>
</dbReference>
<dbReference type="Pfam" id="PF23106">
    <property type="entry name" value="EGF_Teneurin"/>
    <property type="match status" value="1"/>
</dbReference>
<dbReference type="GO" id="GO:0005576">
    <property type="term" value="C:extracellular region"/>
    <property type="evidence" value="ECO:0007669"/>
    <property type="project" value="UniProtKB-SubCell"/>
</dbReference>
<evidence type="ECO:0000256" key="1">
    <source>
        <dbReference type="ARBA" id="ARBA00004613"/>
    </source>
</evidence>
<feature type="non-terminal residue" evidence="10">
    <location>
        <position position="1"/>
    </location>
</feature>
<dbReference type="PANTHER" id="PTHR15332">
    <property type="entry name" value="PROPROTEIN CONVERTASE SUBTILISIN_KEXIN TYPE 5-LIKE"/>
    <property type="match status" value="1"/>
</dbReference>
<gene>
    <name evidence="10" type="ORF">BDN71DRAFT_1555820</name>
</gene>
<evidence type="ECO:0000256" key="8">
    <source>
        <dbReference type="SAM" id="Phobius"/>
    </source>
</evidence>
<keyword evidence="8" id="KW-0472">Membrane</keyword>
<dbReference type="SUPFAM" id="SSF57184">
    <property type="entry name" value="Growth factor receptor domain"/>
    <property type="match status" value="3"/>
</dbReference>
<comment type="subcellular location">
    <subcellularLocation>
        <location evidence="1">Secreted</location>
    </subcellularLocation>
</comment>
<keyword evidence="8" id="KW-1133">Transmembrane helix</keyword>
<organism evidence="10 11">
    <name type="scientific">Pleurotus eryngii</name>
    <name type="common">Boletus of the steppes</name>
    <dbReference type="NCBI Taxonomy" id="5323"/>
    <lineage>
        <taxon>Eukaryota</taxon>
        <taxon>Fungi</taxon>
        <taxon>Dikarya</taxon>
        <taxon>Basidiomycota</taxon>
        <taxon>Agaricomycotina</taxon>
        <taxon>Agaricomycetes</taxon>
        <taxon>Agaricomycetidae</taxon>
        <taxon>Agaricales</taxon>
        <taxon>Pleurotineae</taxon>
        <taxon>Pleurotaceae</taxon>
        <taxon>Pleurotus</taxon>
    </lineage>
</organism>
<name>A0A9P6A706_PLEER</name>
<dbReference type="InterPro" id="IPR006212">
    <property type="entry name" value="Furin_repeat"/>
</dbReference>
<sequence>HDVHFLRSRNVFEPSLRNFFAECVFAQSSSTVVCIAGQCLQGLTNITIGATISAPGAPTSIHLLPGQYTSSTNPQLLHNLLTAPSASLTSSPGFESSSSSISLPLNLALEPGLAIYSDIRFSGQAAFSQLPSSSIANSSVPLAAKSFAISTNVWASIRSSSEERVIFWDTVPDVTQLPADALGSLALLDLQSSACSPPCAGTGVCSASGTCACPSGFSGSACESCAPGFFGPTCQACPTGCTSCDEGVSGTGRCLTPLLPSNAPSTCNCLNGICGSDGQCACNDGWTNADNGTACAKCSAGFFLTSTSDCKVCQAGCTQCADGTGACLTCKTGFTKDANDPTKCNPVQTPIPSGDVCPLRSFNNGTNCVLCSPSCQSCTGPSSNDCAICASGQYLLNGGCVSANSDGVCEGSKMIADNNKFECDTCGAKCTACKIPNFGIASTASQRQCTGCLPGFVLSDGECVASCPTGFFVSPQDNLTCTRCDTSCSTCSGAADFCLTCSGNQLASGGKCVSTCPSNRFSASGSCLTCHPDCLTCSGSSFNQCSSCPPERPVLTNGRCLPTCSRSQFFDKTTSSCISCDSSCSSCSGAGPSKCLACSSSTQVLQGGTCIAANCNGSSNVIPGLGICFSELVAVPQPSGTSTPTPLPSITGLTNPTVIENETRRPLEWWQILLMALGCAFIFVLVLMLWRRHARKQRAKRTAMFAQSKNLDDRNSWKWRLVRFGERLFGHRPSRRVVPESEDIKLLKLRQAEEARRDHDLEKLIDSYGDLTAGGPSGGSSSDPHASGRRRSHLAANSLYSEATGMPRRSPDVRQPVKDSRASARMSTSTYGSYMYRSNGPRVEKDSDIPPVPTEAQVYATAMKPVLATSPPATQGSYWIQPVATGSSNNPFRK</sequence>
<dbReference type="PROSITE" id="PS01248">
    <property type="entry name" value="EGF_LAM_1"/>
    <property type="match status" value="1"/>
</dbReference>
<dbReference type="Gene3D" id="2.10.220.10">
    <property type="entry name" value="Hormone Receptor, Insulin-like Growth Factor Receptor 1, Chain A, domain 2"/>
    <property type="match status" value="4"/>
</dbReference>
<evidence type="ECO:0000313" key="10">
    <source>
        <dbReference type="EMBL" id="KAF9501063.1"/>
    </source>
</evidence>
<feature type="transmembrane region" description="Helical" evidence="8">
    <location>
        <begin position="669"/>
        <end position="690"/>
    </location>
</feature>
<dbReference type="InterPro" id="IPR009030">
    <property type="entry name" value="Growth_fac_rcpt_cys_sf"/>
</dbReference>
<dbReference type="EMBL" id="MU154524">
    <property type="protein sequence ID" value="KAF9501063.1"/>
    <property type="molecule type" value="Genomic_DNA"/>
</dbReference>
<evidence type="ECO:0000256" key="5">
    <source>
        <dbReference type="ARBA" id="ARBA00023180"/>
    </source>
</evidence>
<dbReference type="Gene3D" id="2.10.25.10">
    <property type="entry name" value="Laminin"/>
    <property type="match status" value="1"/>
</dbReference>
<dbReference type="PANTHER" id="PTHR15332:SF175">
    <property type="entry name" value="PROPROTEIN CONVERTASE SUBTILISIN_KEXIN TYPE 5-LIKE"/>
    <property type="match status" value="1"/>
</dbReference>
<evidence type="ECO:0000313" key="11">
    <source>
        <dbReference type="Proteomes" id="UP000807025"/>
    </source>
</evidence>
<comment type="caution">
    <text evidence="6">Lacks conserved residue(s) required for the propagation of feature annotation.</text>
</comment>
<keyword evidence="2" id="KW-0964">Secreted</keyword>
<dbReference type="InterPro" id="IPR002049">
    <property type="entry name" value="LE_dom"/>
</dbReference>
<keyword evidence="11" id="KW-1185">Reference proteome</keyword>
<feature type="disulfide bond" evidence="6">
    <location>
        <begin position="195"/>
        <end position="205"/>
    </location>
</feature>
<protein>
    <recommendedName>
        <fullName evidence="9">EGF-like domain-containing protein</fullName>
    </recommendedName>
</protein>
<dbReference type="SMART" id="SM00181">
    <property type="entry name" value="EGF"/>
    <property type="match status" value="5"/>
</dbReference>
<keyword evidence="5" id="KW-0325">Glycoprotein</keyword>
<evidence type="ECO:0000256" key="6">
    <source>
        <dbReference type="PROSITE-ProRule" id="PRU00076"/>
    </source>
</evidence>
<proteinExistence type="predicted"/>
<feature type="compositionally biased region" description="Basic and acidic residues" evidence="7">
    <location>
        <begin position="809"/>
        <end position="822"/>
    </location>
</feature>
<comment type="caution">
    <text evidence="10">The sequence shown here is derived from an EMBL/GenBank/DDBJ whole genome shotgun (WGS) entry which is preliminary data.</text>
</comment>
<feature type="region of interest" description="Disordered" evidence="7">
    <location>
        <begin position="769"/>
        <end position="851"/>
    </location>
</feature>
<accession>A0A9P6A706</accession>
<keyword evidence="8" id="KW-0812">Transmembrane</keyword>
<feature type="region of interest" description="Disordered" evidence="7">
    <location>
        <begin position="870"/>
        <end position="894"/>
    </location>
</feature>
<evidence type="ECO:0000259" key="9">
    <source>
        <dbReference type="PROSITE" id="PS50026"/>
    </source>
</evidence>
<evidence type="ECO:0000256" key="7">
    <source>
        <dbReference type="SAM" id="MobiDB-lite"/>
    </source>
</evidence>
<feature type="compositionally biased region" description="Polar residues" evidence="7">
    <location>
        <begin position="871"/>
        <end position="894"/>
    </location>
</feature>
<dbReference type="SMART" id="SM00261">
    <property type="entry name" value="FU"/>
    <property type="match status" value="7"/>
</dbReference>
<evidence type="ECO:0000256" key="4">
    <source>
        <dbReference type="ARBA" id="ARBA00022729"/>
    </source>
</evidence>
<dbReference type="CDD" id="cd00064">
    <property type="entry name" value="FU"/>
    <property type="match status" value="3"/>
</dbReference>